<reference evidence="5 6" key="1">
    <citation type="submission" date="2022-03" db="EMBL/GenBank/DDBJ databases">
        <title>Hymenobactersp. isolated from the air.</title>
        <authorList>
            <person name="Won M."/>
            <person name="Kwon S.-W."/>
        </authorList>
    </citation>
    <scope>NUCLEOTIDE SEQUENCE [LARGE SCALE GENOMIC DNA]</scope>
    <source>
        <strain evidence="5 6">KACC 21982</strain>
    </source>
</reference>
<dbReference type="Proteomes" id="UP000831113">
    <property type="component" value="Chromosome"/>
</dbReference>
<dbReference type="CDD" id="cd09999">
    <property type="entry name" value="Arginase-like_1"/>
    <property type="match status" value="1"/>
</dbReference>
<dbReference type="Gene3D" id="3.40.800.10">
    <property type="entry name" value="Ureohydrolase domain"/>
    <property type="match status" value="1"/>
</dbReference>
<gene>
    <name evidence="5" type="ORF">MTX78_14530</name>
</gene>
<evidence type="ECO:0000256" key="2">
    <source>
        <dbReference type="ARBA" id="ARBA00022801"/>
    </source>
</evidence>
<organism evidence="5 6">
    <name type="scientific">Hymenobacter tibetensis</name>
    <dbReference type="NCBI Taxonomy" id="497967"/>
    <lineage>
        <taxon>Bacteria</taxon>
        <taxon>Pseudomonadati</taxon>
        <taxon>Bacteroidota</taxon>
        <taxon>Cytophagia</taxon>
        <taxon>Cytophagales</taxon>
        <taxon>Hymenobacteraceae</taxon>
        <taxon>Hymenobacter</taxon>
    </lineage>
</organism>
<dbReference type="InterPro" id="IPR006035">
    <property type="entry name" value="Ureohydrolase"/>
</dbReference>
<dbReference type="PRINTS" id="PR00116">
    <property type="entry name" value="ARGINASE"/>
</dbReference>
<comment type="similarity">
    <text evidence="4">Belongs to the arginase family.</text>
</comment>
<keyword evidence="3" id="KW-0464">Manganese</keyword>
<protein>
    <submittedName>
        <fullName evidence="5">Arginase family protein</fullName>
    </submittedName>
</protein>
<dbReference type="InterPro" id="IPR023696">
    <property type="entry name" value="Ureohydrolase_dom_sf"/>
</dbReference>
<dbReference type="PANTHER" id="PTHR43782">
    <property type="entry name" value="ARGINASE"/>
    <property type="match status" value="1"/>
</dbReference>
<evidence type="ECO:0000256" key="1">
    <source>
        <dbReference type="ARBA" id="ARBA00022723"/>
    </source>
</evidence>
<dbReference type="SUPFAM" id="SSF52768">
    <property type="entry name" value="Arginase/deacetylase"/>
    <property type="match status" value="1"/>
</dbReference>
<evidence type="ECO:0000313" key="6">
    <source>
        <dbReference type="Proteomes" id="UP000831113"/>
    </source>
</evidence>
<dbReference type="RefSeq" id="WP_243795606.1">
    <property type="nucleotide sequence ID" value="NZ_CP094669.1"/>
</dbReference>
<dbReference type="Pfam" id="PF00491">
    <property type="entry name" value="Arginase"/>
    <property type="match status" value="1"/>
</dbReference>
<evidence type="ECO:0000256" key="3">
    <source>
        <dbReference type="ARBA" id="ARBA00023211"/>
    </source>
</evidence>
<evidence type="ECO:0000256" key="4">
    <source>
        <dbReference type="PROSITE-ProRule" id="PRU00742"/>
    </source>
</evidence>
<dbReference type="PANTHER" id="PTHR43782:SF3">
    <property type="entry name" value="ARGINASE"/>
    <property type="match status" value="1"/>
</dbReference>
<keyword evidence="1" id="KW-0479">Metal-binding</keyword>
<keyword evidence="6" id="KW-1185">Reference proteome</keyword>
<sequence>MRTVHLIEAPSNLGLQELIPGVPPAVDRLPGWLQQWGFYDLLSPRHVHSVSPPPYAREVDPVGVRNADAISHYSQQLGACITQVITQPGFAVVLGGDCSILLGIALGLKAAGTYGLFFLDGHTDYATPERSATGGAAGMDLALVTGSGPAKLSNLDGQSPYIQPRHAWSVGNRDADEADVAALQASPIQYVDLAALRQQGPAAWAAAFLTDMAQQQLDGFWIHFDVDVLADELMPAVDSPQPGGLTYTELTALLLPLLHSGHAVGLDITILDPSLDPTGAITRRFVEALSPLMAALACE</sequence>
<accession>A0ABY4CSW3</accession>
<keyword evidence="2" id="KW-0378">Hydrolase</keyword>
<dbReference type="EMBL" id="CP094669">
    <property type="protein sequence ID" value="UOG73339.1"/>
    <property type="molecule type" value="Genomic_DNA"/>
</dbReference>
<name>A0ABY4CSW3_9BACT</name>
<dbReference type="PROSITE" id="PS51409">
    <property type="entry name" value="ARGINASE_2"/>
    <property type="match status" value="1"/>
</dbReference>
<evidence type="ECO:0000313" key="5">
    <source>
        <dbReference type="EMBL" id="UOG73339.1"/>
    </source>
</evidence>
<proteinExistence type="inferred from homology"/>